<feature type="domain" description="Surface lipoprotein assembly modifier N-terminal TPR repeats region" evidence="1">
    <location>
        <begin position="54"/>
        <end position="154"/>
    </location>
</feature>
<evidence type="ECO:0000259" key="1">
    <source>
        <dbReference type="Pfam" id="PF24575"/>
    </source>
</evidence>
<feature type="non-terminal residue" evidence="2">
    <location>
        <position position="177"/>
    </location>
</feature>
<protein>
    <recommendedName>
        <fullName evidence="1">Surface lipoprotein assembly modifier N-terminal TPR repeats region domain-containing protein</fullName>
    </recommendedName>
</protein>
<dbReference type="InterPro" id="IPR011990">
    <property type="entry name" value="TPR-like_helical_dom_sf"/>
</dbReference>
<dbReference type="EMBL" id="JAAEGQ010000009">
    <property type="protein sequence ID" value="NDN07384.1"/>
    <property type="molecule type" value="Genomic_DNA"/>
</dbReference>
<dbReference type="AlphaFoldDB" id="A0A6B2I523"/>
<sequence>MTLLSCPFLYADEDTQLRLNQSLDQTLLQEQRQFHEQGTIRSTEQLPKLQINGQEYSVEQNPNDLAKALYLAVMQKQWLKATVYLEHYKKYVGYDRALTDFAEGAVARSQGQLKLAEQKFQSSLKQQPHNLICELELARVLFEQQKNKEAARLFISIQDQLKQSDPAVIPSGVLTTV</sequence>
<proteinExistence type="predicted"/>
<dbReference type="RefSeq" id="WP_228279277.1">
    <property type="nucleotide sequence ID" value="NZ_JAAOQC010000008.1"/>
</dbReference>
<dbReference type="Gene3D" id="1.25.40.10">
    <property type="entry name" value="Tetratricopeptide repeat domain"/>
    <property type="match status" value="1"/>
</dbReference>
<name>A0A6B2I523_ACIBA</name>
<organism evidence="2">
    <name type="scientific">Acinetobacter baumannii</name>
    <dbReference type="NCBI Taxonomy" id="470"/>
    <lineage>
        <taxon>Bacteria</taxon>
        <taxon>Pseudomonadati</taxon>
        <taxon>Pseudomonadota</taxon>
        <taxon>Gammaproteobacteria</taxon>
        <taxon>Moraxellales</taxon>
        <taxon>Moraxellaceae</taxon>
        <taxon>Acinetobacter</taxon>
        <taxon>Acinetobacter calcoaceticus/baumannii complex</taxon>
    </lineage>
</organism>
<dbReference type="SUPFAM" id="SSF48452">
    <property type="entry name" value="TPR-like"/>
    <property type="match status" value="1"/>
</dbReference>
<reference evidence="2" key="1">
    <citation type="submission" date="2020-01" db="EMBL/GenBank/DDBJ databases">
        <title>Whole genome shot-gun sequencing of Carbapenem resistant A. baumannii from clinical specimens.</title>
        <authorList>
            <person name="Veeraraghavan B."/>
            <person name="Vijaya Kumar S."/>
            <person name="Vasudevan K."/>
            <person name="Lincy M."/>
            <person name="Kirubananthan A."/>
        </authorList>
    </citation>
    <scope>NUCLEOTIDE SEQUENCE</scope>
    <source>
        <strain evidence="2">BA17806</strain>
    </source>
</reference>
<accession>A0A6B2I523</accession>
<gene>
    <name evidence="2" type="ORF">GY141_08480</name>
</gene>
<evidence type="ECO:0000313" key="2">
    <source>
        <dbReference type="EMBL" id="NDN07384.1"/>
    </source>
</evidence>
<dbReference type="InterPro" id="IPR057556">
    <property type="entry name" value="TPR_Slam"/>
</dbReference>
<dbReference type="Pfam" id="PF24575">
    <property type="entry name" value="TPR_Slam"/>
    <property type="match status" value="1"/>
</dbReference>
<comment type="caution">
    <text evidence="2">The sequence shown here is derived from an EMBL/GenBank/DDBJ whole genome shotgun (WGS) entry which is preliminary data.</text>
</comment>